<dbReference type="InterPro" id="IPR024626">
    <property type="entry name" value="Kri1-like_C"/>
</dbReference>
<dbReference type="PANTHER" id="PTHR14490">
    <property type="entry name" value="ZINC FINGER, ZZ TYPE"/>
    <property type="match status" value="1"/>
</dbReference>
<dbReference type="Pfam" id="PF05178">
    <property type="entry name" value="Kri1"/>
    <property type="match status" value="1"/>
</dbReference>
<dbReference type="GO" id="GO:0005730">
    <property type="term" value="C:nucleolus"/>
    <property type="evidence" value="ECO:0007669"/>
    <property type="project" value="TreeGrafter"/>
</dbReference>
<dbReference type="OrthoDB" id="10252032at2759"/>
<accession>A0A177B9T1</accession>
<name>A0A177B9T1_9BILA</name>
<dbReference type="AlphaFoldDB" id="A0A177B9T1"/>
<keyword evidence="6" id="KW-1185">Reference proteome</keyword>
<feature type="compositionally biased region" description="Low complexity" evidence="3">
    <location>
        <begin position="13"/>
        <end position="24"/>
    </location>
</feature>
<sequence>MKKIKSEFSESMNDSNNDNISNLNINTKYANNYDNWRRKEEYQKSIDKFGKSLENSETESSSSEEEVSERVERGWLKAYTALKNKNNDIYDENTKYYSSSESSVESKKIKKKVVNLNDFERDVMMNKKGIYVDENVKGAYFEEQENLKNELVKESNKVVDSDSDSLFTINKNKRKTDEIKLSKNEQFLYDYLLKPANVALVDKICDIDDDWVKNEVMLDKEEEFEEKFNYRHEEKDFDNIKSFNRNSENTIRFIDNQSRKNQRERKLERKKQDNDMDKAKKNIKTWKKQIYLEKIEKIKKVSKIKDTTVLDAEAEYLEDDYDPKNHNQFMQKIFNDQYYQDSTDSKKPIFSSEDEFEDEQDKNLKIKIHMPDREVKLKVKKNKFEYRQVLACNFGLSLEEIFESQDKELNSWYPIKKIMKHRSEIEEKKESKRMKKLSKNNLLKNRLLPSLTENDEDITNLAEKSTNENIKISKYNTEIIKHKIKNKRIAAYGLDTAKIGSKLKSQRRKEKFLKIKESKEK</sequence>
<comment type="similarity">
    <text evidence="1">Belongs to the KRI1 family.</text>
</comment>
<dbReference type="Pfam" id="PF12936">
    <property type="entry name" value="Kri1_C"/>
    <property type="match status" value="1"/>
</dbReference>
<evidence type="ECO:0000313" key="6">
    <source>
        <dbReference type="Proteomes" id="UP000078046"/>
    </source>
</evidence>
<evidence type="ECO:0000256" key="1">
    <source>
        <dbReference type="ARBA" id="ARBA00007473"/>
    </source>
</evidence>
<dbReference type="InterPro" id="IPR018034">
    <property type="entry name" value="Kri1"/>
</dbReference>
<protein>
    <recommendedName>
        <fullName evidence="2">Protein KRI1 homolog</fullName>
    </recommendedName>
</protein>
<dbReference type="PANTHER" id="PTHR14490:SF5">
    <property type="entry name" value="PROTEIN KRI1 HOMOLOG"/>
    <property type="match status" value="1"/>
</dbReference>
<organism evidence="5 6">
    <name type="scientific">Intoshia linei</name>
    <dbReference type="NCBI Taxonomy" id="1819745"/>
    <lineage>
        <taxon>Eukaryota</taxon>
        <taxon>Metazoa</taxon>
        <taxon>Spiralia</taxon>
        <taxon>Lophotrochozoa</taxon>
        <taxon>Mesozoa</taxon>
        <taxon>Orthonectida</taxon>
        <taxon>Rhopaluridae</taxon>
        <taxon>Intoshia</taxon>
    </lineage>
</organism>
<feature type="region of interest" description="Disordered" evidence="3">
    <location>
        <begin position="1"/>
        <end position="24"/>
    </location>
</feature>
<proteinExistence type="inferred from homology"/>
<dbReference type="GO" id="GO:0030686">
    <property type="term" value="C:90S preribosome"/>
    <property type="evidence" value="ECO:0007669"/>
    <property type="project" value="TreeGrafter"/>
</dbReference>
<evidence type="ECO:0000256" key="2">
    <source>
        <dbReference type="ARBA" id="ARBA00017294"/>
    </source>
</evidence>
<feature type="compositionally biased region" description="Basic and acidic residues" evidence="3">
    <location>
        <begin position="264"/>
        <end position="279"/>
    </location>
</feature>
<dbReference type="Proteomes" id="UP000078046">
    <property type="component" value="Unassembled WGS sequence"/>
</dbReference>
<feature type="region of interest" description="Disordered" evidence="3">
    <location>
        <begin position="251"/>
        <end position="279"/>
    </location>
</feature>
<evidence type="ECO:0000313" key="5">
    <source>
        <dbReference type="EMBL" id="OAF70930.1"/>
    </source>
</evidence>
<gene>
    <name evidence="5" type="ORF">A3Q56_01294</name>
</gene>
<dbReference type="EMBL" id="LWCA01000098">
    <property type="protein sequence ID" value="OAF70930.1"/>
    <property type="molecule type" value="Genomic_DNA"/>
</dbReference>
<comment type="caution">
    <text evidence="5">The sequence shown here is derived from an EMBL/GenBank/DDBJ whole genome shotgun (WGS) entry which is preliminary data.</text>
</comment>
<feature type="domain" description="Kri1-like C-terminal" evidence="4">
    <location>
        <begin position="376"/>
        <end position="445"/>
    </location>
</feature>
<evidence type="ECO:0000259" key="4">
    <source>
        <dbReference type="Pfam" id="PF12936"/>
    </source>
</evidence>
<reference evidence="5 6" key="1">
    <citation type="submission" date="2016-04" db="EMBL/GenBank/DDBJ databases">
        <title>The genome of Intoshia linei affirms orthonectids as highly simplified spiralians.</title>
        <authorList>
            <person name="Mikhailov K.V."/>
            <person name="Slusarev G.S."/>
            <person name="Nikitin M.A."/>
            <person name="Logacheva M.D."/>
            <person name="Penin A."/>
            <person name="Aleoshin V."/>
            <person name="Panchin Y.V."/>
        </authorList>
    </citation>
    <scope>NUCLEOTIDE SEQUENCE [LARGE SCALE GENOMIC DNA]</scope>
    <source>
        <strain evidence="5">Intl2013</strain>
        <tissue evidence="5">Whole animal</tissue>
    </source>
</reference>
<dbReference type="GO" id="GO:0000447">
    <property type="term" value="P:endonucleolytic cleavage in ITS1 to separate SSU-rRNA from 5.8S rRNA and LSU-rRNA from tricistronic rRNA transcript (SSU-rRNA, 5.8S rRNA, LSU-rRNA)"/>
    <property type="evidence" value="ECO:0007669"/>
    <property type="project" value="TreeGrafter"/>
</dbReference>
<evidence type="ECO:0000256" key="3">
    <source>
        <dbReference type="SAM" id="MobiDB-lite"/>
    </source>
</evidence>